<feature type="compositionally biased region" description="Basic residues" evidence="1">
    <location>
        <begin position="1347"/>
        <end position="1358"/>
    </location>
</feature>
<organism evidence="2 3">
    <name type="scientific">Panicum virgatum</name>
    <name type="common">Blackwell switchgrass</name>
    <dbReference type="NCBI Taxonomy" id="38727"/>
    <lineage>
        <taxon>Eukaryota</taxon>
        <taxon>Viridiplantae</taxon>
        <taxon>Streptophyta</taxon>
        <taxon>Embryophyta</taxon>
        <taxon>Tracheophyta</taxon>
        <taxon>Spermatophyta</taxon>
        <taxon>Magnoliopsida</taxon>
        <taxon>Liliopsida</taxon>
        <taxon>Poales</taxon>
        <taxon>Poaceae</taxon>
        <taxon>PACMAD clade</taxon>
        <taxon>Panicoideae</taxon>
        <taxon>Panicodae</taxon>
        <taxon>Paniceae</taxon>
        <taxon>Panicinae</taxon>
        <taxon>Panicum</taxon>
        <taxon>Panicum sect. Hiantes</taxon>
    </lineage>
</organism>
<feature type="compositionally biased region" description="Polar residues" evidence="1">
    <location>
        <begin position="670"/>
        <end position="691"/>
    </location>
</feature>
<evidence type="ECO:0000256" key="1">
    <source>
        <dbReference type="SAM" id="MobiDB-lite"/>
    </source>
</evidence>
<feature type="region of interest" description="Disordered" evidence="1">
    <location>
        <begin position="1029"/>
        <end position="1092"/>
    </location>
</feature>
<feature type="compositionally biased region" description="Basic and acidic residues" evidence="1">
    <location>
        <begin position="401"/>
        <end position="421"/>
    </location>
</feature>
<gene>
    <name evidence="2" type="ORF">PVAP13_7NG227900</name>
</gene>
<evidence type="ECO:0000313" key="3">
    <source>
        <dbReference type="Proteomes" id="UP000823388"/>
    </source>
</evidence>
<dbReference type="EMBL" id="CM029050">
    <property type="protein sequence ID" value="KAG2566994.1"/>
    <property type="molecule type" value="Genomic_DNA"/>
</dbReference>
<feature type="region of interest" description="Disordered" evidence="1">
    <location>
        <begin position="1106"/>
        <end position="1219"/>
    </location>
</feature>
<feature type="compositionally biased region" description="Basic residues" evidence="1">
    <location>
        <begin position="1131"/>
        <end position="1140"/>
    </location>
</feature>
<accession>A0A8T0Q9I8</accession>
<dbReference type="Proteomes" id="UP000823388">
    <property type="component" value="Chromosome 7N"/>
</dbReference>
<feature type="region of interest" description="Disordered" evidence="1">
    <location>
        <begin position="272"/>
        <end position="297"/>
    </location>
</feature>
<feature type="compositionally biased region" description="Basic and acidic residues" evidence="1">
    <location>
        <begin position="1181"/>
        <end position="1191"/>
    </location>
</feature>
<comment type="caution">
    <text evidence="2">The sequence shown here is derived from an EMBL/GenBank/DDBJ whole genome shotgun (WGS) entry which is preliminary data.</text>
</comment>
<feature type="compositionally biased region" description="Polar residues" evidence="1">
    <location>
        <begin position="496"/>
        <end position="516"/>
    </location>
</feature>
<feature type="region of interest" description="Disordered" evidence="1">
    <location>
        <begin position="1465"/>
        <end position="1485"/>
    </location>
</feature>
<feature type="compositionally biased region" description="Basic residues" evidence="1">
    <location>
        <begin position="438"/>
        <end position="455"/>
    </location>
</feature>
<feature type="region of interest" description="Disordered" evidence="1">
    <location>
        <begin position="852"/>
        <end position="915"/>
    </location>
</feature>
<feature type="compositionally biased region" description="Basic and acidic residues" evidence="1">
    <location>
        <begin position="1252"/>
        <end position="1271"/>
    </location>
</feature>
<keyword evidence="3" id="KW-1185">Reference proteome</keyword>
<feature type="compositionally biased region" description="Basic and acidic residues" evidence="1">
    <location>
        <begin position="574"/>
        <end position="592"/>
    </location>
</feature>
<feature type="region of interest" description="Disordered" evidence="1">
    <location>
        <begin position="389"/>
        <end position="715"/>
    </location>
</feature>
<evidence type="ECO:0000313" key="2">
    <source>
        <dbReference type="EMBL" id="KAG2566994.1"/>
    </source>
</evidence>
<feature type="compositionally biased region" description="Polar residues" evidence="1">
    <location>
        <begin position="540"/>
        <end position="557"/>
    </location>
</feature>
<feature type="compositionally biased region" description="Polar residues" evidence="1">
    <location>
        <begin position="1330"/>
        <end position="1346"/>
    </location>
</feature>
<feature type="compositionally biased region" description="Acidic residues" evidence="1">
    <location>
        <begin position="1420"/>
        <end position="1431"/>
    </location>
</feature>
<feature type="compositionally biased region" description="Basic and acidic residues" evidence="1">
    <location>
        <begin position="605"/>
        <end position="615"/>
    </location>
</feature>
<feature type="region of interest" description="Disordered" evidence="1">
    <location>
        <begin position="175"/>
        <end position="212"/>
    </location>
</feature>
<feature type="compositionally biased region" description="Basic and acidic residues" evidence="1">
    <location>
        <begin position="641"/>
        <end position="654"/>
    </location>
</feature>
<name>A0A8T0Q9I8_PANVG</name>
<feature type="compositionally biased region" description="Basic and acidic residues" evidence="1">
    <location>
        <begin position="1116"/>
        <end position="1130"/>
    </location>
</feature>
<reference evidence="2" key="1">
    <citation type="submission" date="2020-05" db="EMBL/GenBank/DDBJ databases">
        <title>WGS assembly of Panicum virgatum.</title>
        <authorList>
            <person name="Lovell J.T."/>
            <person name="Jenkins J."/>
            <person name="Shu S."/>
            <person name="Juenger T.E."/>
            <person name="Schmutz J."/>
        </authorList>
    </citation>
    <scope>NUCLEOTIDE SEQUENCE</scope>
    <source>
        <strain evidence="2">AP13</strain>
    </source>
</reference>
<feature type="region of interest" description="Disordered" evidence="1">
    <location>
        <begin position="959"/>
        <end position="978"/>
    </location>
</feature>
<proteinExistence type="predicted"/>
<feature type="compositionally biased region" description="Polar residues" evidence="1">
    <location>
        <begin position="1405"/>
        <end position="1419"/>
    </location>
</feature>
<feature type="compositionally biased region" description="Basic and acidic residues" evidence="1">
    <location>
        <begin position="900"/>
        <end position="912"/>
    </location>
</feature>
<feature type="region of interest" description="Disordered" evidence="1">
    <location>
        <begin position="228"/>
        <end position="249"/>
    </location>
</feature>
<feature type="region of interest" description="Disordered" evidence="1">
    <location>
        <begin position="1232"/>
        <end position="1439"/>
    </location>
</feature>
<feature type="compositionally biased region" description="Polar residues" evidence="1">
    <location>
        <begin position="228"/>
        <end position="241"/>
    </location>
</feature>
<protein>
    <submittedName>
        <fullName evidence="2">Uncharacterized protein</fullName>
    </submittedName>
</protein>
<feature type="compositionally biased region" description="Basic and acidic residues" evidence="1">
    <location>
        <begin position="1279"/>
        <end position="1293"/>
    </location>
</feature>
<sequence length="1485" mass="160467">MAAAPPSPRPPRAHRDGGDAPISLFIETDLGTRLAMLVAPDTTIRGLKSQVKAEHAAAFPDLGPVAVKSFQVRRKGVLYHLSDSMTVTSAFTKIKGGCFLYVKMAEAAAATLCHEDDGRRSSGSHLGIPVRKCVQELPAMTSKITCDGLPQRLEVISSFEGGDAAAALNDVQTHDALPSSSQLNTEIKKKEASDTEAGSDPVIEEAKSRSNQIKYANQTEGAYISSKSISNVGKPSNQSDVSHVGAGDLTKSSRAPLEAGINTFFRQEVQDTVGKRRRRRNRQLTPSIAADQETSVPSAVVKELSISTGDASNVELTGRDETAVKASGLPLSSSGLNDGNQGGKHVPFMSDAQASTDVISEQGKFDKGCRSPSVRDAIYSAGEVVASEEKTSKGSITPCDGDEKHEQIKQHDEGGLDKGVAEIRNTVKHGKSIDALNKRRRKDNTSPLKKHKRASKASSADLGSMNTTHEKEMHGYQENAARSGAVSAERVILYDPSTQQISNNVQQGDSNITENSTGDRKKKKTRRQHSESSKGVDPSQDLTTSSAFVKNESSMQVVASEEKTSKGSSTPWDGDEKHEQTKQHDDEGHVKGVAEISNTVKHRKSTDALEKRRANDNTSPLKKRKRASKASSADLGSMNTTHEKEMHGYEENAARSRAVSTERVILHDPSMQQISNNVHQGDSNITENSTGDGKKKKTRRQHSESSKSVDPSQDLTKSSAFLTNESSMQVTDVAPLDTIQTTSCSIGATVIDHKKLGENLDIAAKNVIDEVLADLRSKDSLSMDLDGDMLTGKTHLGGNNNELEHPESTADEVGVNTALPLKYPAAGHSDVSASSPRLKKSKREKLKVLSTMIDSSHHSNGVPEEDANKELNESDSLRFSDKTSDPKDILTGDVVAQAGEKPKATKRGEKKLSLKKVSVDSGKTLDERVSQVDTLDLKGMNATRANLVQGGSVVQTPLSTTGKVEQKGRRSSKTHTAKIQETNCSTLGLDSQLSKDTQDEYVTHVIGTYNNENAAITPKEIPVVQKDEALKSSGPNAQKARKKISNSKLQSSDSVLEHGSSADLEHPGSEKGLVSPKSSVVAAEPNSDSVIHPASDAIDFLDYFSSSKMNDPPISAEHKQNNVDETLREVKNKKKNKRKLSTGSIEPNDVSESLLPTDKTSLTGHFGTSKADIPSVAAENMNREDENVKNGKDKKRKAKANTEMPVAEKENPNCDNQGYIGTQESLLSAVQNGRMGQDNGKESSTKVTQNDSKVHFEPEDATLENKSEHSGVDGQNELLTDKDHVHISKDVRKSTSQIKPHAKSKNDESIKQRVASNPKPVSNLVKDFSMSPQVSGDSTEHIPQSVNRHRVAVRKVPSKRYEQTRQKSKKENRELGSAIFNDANSEGSDDELDTKDNKAVMEASPDNSSTSADSGISSEASDESDVPDDADGTLSLSQKRLKEGLHISSILRGTNSYKKARKKRLELLDDDTVVPDSQPGDGLWD</sequence>
<feature type="compositionally biased region" description="Basic and acidic residues" evidence="1">
    <location>
        <begin position="1359"/>
        <end position="1374"/>
    </location>
</feature>
<feature type="compositionally biased region" description="Basic and acidic residues" evidence="1">
    <location>
        <begin position="866"/>
        <end position="890"/>
    </location>
</feature>